<dbReference type="RefSeq" id="WP_380000278.1">
    <property type="nucleotide sequence ID" value="NZ_JBHSGN010000128.1"/>
</dbReference>
<evidence type="ECO:0000313" key="1">
    <source>
        <dbReference type="EMBL" id="MFC4676244.1"/>
    </source>
</evidence>
<accession>A0ABV9L2K2</accession>
<evidence type="ECO:0000313" key="2">
    <source>
        <dbReference type="Proteomes" id="UP001596023"/>
    </source>
</evidence>
<keyword evidence="2" id="KW-1185">Reference proteome</keyword>
<protein>
    <submittedName>
        <fullName evidence="1">Uncharacterized protein</fullName>
    </submittedName>
</protein>
<name>A0ABV9L2K2_9BACT</name>
<comment type="caution">
    <text evidence="1">The sequence shown here is derived from an EMBL/GenBank/DDBJ whole genome shotgun (WGS) entry which is preliminary data.</text>
</comment>
<reference evidence="2" key="1">
    <citation type="journal article" date="2019" name="Int. J. Syst. Evol. Microbiol.">
        <title>The Global Catalogue of Microorganisms (GCM) 10K type strain sequencing project: providing services to taxonomists for standard genome sequencing and annotation.</title>
        <authorList>
            <consortium name="The Broad Institute Genomics Platform"/>
            <consortium name="The Broad Institute Genome Sequencing Center for Infectious Disease"/>
            <person name="Wu L."/>
            <person name="Ma J."/>
        </authorList>
    </citation>
    <scope>NUCLEOTIDE SEQUENCE [LARGE SCALE GENOMIC DNA]</scope>
    <source>
        <strain evidence="2">CCUG 66188</strain>
    </source>
</reference>
<gene>
    <name evidence="1" type="ORF">ACFO6W_21390</name>
</gene>
<dbReference type="EMBL" id="JBHSGN010000128">
    <property type="protein sequence ID" value="MFC4676244.1"/>
    <property type="molecule type" value="Genomic_DNA"/>
</dbReference>
<proteinExistence type="predicted"/>
<dbReference type="Proteomes" id="UP001596023">
    <property type="component" value="Unassembled WGS sequence"/>
</dbReference>
<organism evidence="1 2">
    <name type="scientific">Dysgonomonas termitidis</name>
    <dbReference type="NCBI Taxonomy" id="1516126"/>
    <lineage>
        <taxon>Bacteria</taxon>
        <taxon>Pseudomonadati</taxon>
        <taxon>Bacteroidota</taxon>
        <taxon>Bacteroidia</taxon>
        <taxon>Bacteroidales</taxon>
        <taxon>Dysgonomonadaceae</taxon>
        <taxon>Dysgonomonas</taxon>
    </lineage>
</organism>
<sequence>MKQTIPIPPGCIAIIDPEDKIVIIEEKKFVPKRGDILYSLSYGIEFIFIHQELVAKLSYKYFACCRIKNKDLDIHGILFTEGNPRPATPEEQQTLFDALAKDGKRWNPDTLRLEDIEKDVLLPEHIHIYKIEINSILDYGDLLHIGFNDDKQLLGFNDGNFDVNINRYSLSSFFKKVQCKLTPCKREDLKPGDTAVCLSVKKEIHNIDLCNICKVLDHEKVVCLNVRGDIITCPWPTEDCNWYKVIPPLKD</sequence>